<dbReference type="InterPro" id="IPR050469">
    <property type="entry name" value="Diguanylate_Cyclase"/>
</dbReference>
<evidence type="ECO:0000313" key="3">
    <source>
        <dbReference type="Proteomes" id="UP001306950"/>
    </source>
</evidence>
<dbReference type="EC" id="2.7.7.65" evidence="2"/>
<dbReference type="SUPFAM" id="SSF55073">
    <property type="entry name" value="Nucleotide cyclase"/>
    <property type="match status" value="1"/>
</dbReference>
<gene>
    <name evidence="2" type="ORF">V3851_17640</name>
</gene>
<accession>A0ABU7VV69</accession>
<dbReference type="GO" id="GO:0052621">
    <property type="term" value="F:diguanylate cyclase activity"/>
    <property type="evidence" value="ECO:0007669"/>
    <property type="project" value="UniProtKB-EC"/>
</dbReference>
<keyword evidence="2" id="KW-0548">Nucleotidyltransferase</keyword>
<keyword evidence="2" id="KW-0808">Transferase</keyword>
<dbReference type="Proteomes" id="UP001306950">
    <property type="component" value="Unassembled WGS sequence"/>
</dbReference>
<keyword evidence="3" id="KW-1185">Reference proteome</keyword>
<evidence type="ECO:0000259" key="1">
    <source>
        <dbReference type="PROSITE" id="PS50887"/>
    </source>
</evidence>
<dbReference type="Gene3D" id="3.30.70.270">
    <property type="match status" value="1"/>
</dbReference>
<dbReference type="EMBL" id="JAZHPZ010000009">
    <property type="protein sequence ID" value="MEF2967655.1"/>
    <property type="molecule type" value="Genomic_DNA"/>
</dbReference>
<dbReference type="NCBIfam" id="TIGR00254">
    <property type="entry name" value="GGDEF"/>
    <property type="match status" value="1"/>
</dbReference>
<comment type="caution">
    <text evidence="2">The sequence shown here is derived from an EMBL/GenBank/DDBJ whole genome shotgun (WGS) entry which is preliminary data.</text>
</comment>
<dbReference type="InterPro" id="IPR029787">
    <property type="entry name" value="Nucleotide_cyclase"/>
</dbReference>
<dbReference type="InterPro" id="IPR043128">
    <property type="entry name" value="Rev_trsase/Diguanyl_cyclase"/>
</dbReference>
<organism evidence="2 3">
    <name type="scientific">Paenibacillus haidiansis</name>
    <dbReference type="NCBI Taxonomy" id="1574488"/>
    <lineage>
        <taxon>Bacteria</taxon>
        <taxon>Bacillati</taxon>
        <taxon>Bacillota</taxon>
        <taxon>Bacilli</taxon>
        <taxon>Bacillales</taxon>
        <taxon>Paenibacillaceae</taxon>
        <taxon>Paenibacillus</taxon>
    </lineage>
</organism>
<dbReference type="CDD" id="cd01949">
    <property type="entry name" value="GGDEF"/>
    <property type="match status" value="1"/>
</dbReference>
<feature type="domain" description="GGDEF" evidence="1">
    <location>
        <begin position="19"/>
        <end position="157"/>
    </location>
</feature>
<dbReference type="InterPro" id="IPR000160">
    <property type="entry name" value="GGDEF_dom"/>
</dbReference>
<sequence>MMLFNLDMKTVFVLLALGHLFTVLLITAYRKGQPRDAAVNSFYAYGHDAGDDALRDLAAKMREKLREADLLGRYGGDEFAIMLPGADEQASAGFAEALRLSVEQGGEGLPLAYSISMGVVTTVPTPGVPLERLYKSSDIALYRAKQGGRNRVARGRIDGMAERVME</sequence>
<protein>
    <submittedName>
        <fullName evidence="2">GGDEF domain-containing protein</fullName>
        <ecNumber evidence="2">2.7.7.65</ecNumber>
    </submittedName>
</protein>
<dbReference type="PROSITE" id="PS50887">
    <property type="entry name" value="GGDEF"/>
    <property type="match status" value="1"/>
</dbReference>
<dbReference type="RefSeq" id="WP_331847870.1">
    <property type="nucleotide sequence ID" value="NZ_JAZHPZ010000009.1"/>
</dbReference>
<proteinExistence type="predicted"/>
<dbReference type="PANTHER" id="PTHR45138:SF9">
    <property type="entry name" value="DIGUANYLATE CYCLASE DGCM-RELATED"/>
    <property type="match status" value="1"/>
</dbReference>
<dbReference type="PANTHER" id="PTHR45138">
    <property type="entry name" value="REGULATORY COMPONENTS OF SENSORY TRANSDUCTION SYSTEM"/>
    <property type="match status" value="1"/>
</dbReference>
<reference evidence="2 3" key="1">
    <citation type="submission" date="2024-02" db="EMBL/GenBank/DDBJ databases">
        <title>A nitrogen-fixing paenibacillus bacterium.</title>
        <authorList>
            <person name="Zhang W.L."/>
            <person name="Chen S.F."/>
        </authorList>
    </citation>
    <scope>NUCLEOTIDE SEQUENCE [LARGE SCALE GENOMIC DNA]</scope>
    <source>
        <strain evidence="2 3">M1</strain>
    </source>
</reference>
<name>A0ABU7VV69_9BACL</name>
<dbReference type="Pfam" id="PF00990">
    <property type="entry name" value="GGDEF"/>
    <property type="match status" value="1"/>
</dbReference>
<evidence type="ECO:0000313" key="2">
    <source>
        <dbReference type="EMBL" id="MEF2967655.1"/>
    </source>
</evidence>
<dbReference type="SMART" id="SM00267">
    <property type="entry name" value="GGDEF"/>
    <property type="match status" value="1"/>
</dbReference>